<dbReference type="AlphaFoldDB" id="A0A8J3WBE9"/>
<evidence type="ECO:0000313" key="12">
    <source>
        <dbReference type="Proteomes" id="UP000655044"/>
    </source>
</evidence>
<name>A0A8J3WBE9_PLARO</name>
<keyword evidence="6" id="KW-0067">ATP-binding</keyword>
<feature type="transmembrane region" description="Helical" evidence="9">
    <location>
        <begin position="388"/>
        <end position="409"/>
    </location>
</feature>
<feature type="compositionally biased region" description="Pro residues" evidence="8">
    <location>
        <begin position="360"/>
        <end position="374"/>
    </location>
</feature>
<dbReference type="InterPro" id="IPR020472">
    <property type="entry name" value="WD40_PAC1"/>
</dbReference>
<dbReference type="OrthoDB" id="951193at2"/>
<keyword evidence="12" id="KW-1185">Reference proteome</keyword>
<feature type="region of interest" description="Disordered" evidence="8">
    <location>
        <begin position="413"/>
        <end position="456"/>
    </location>
</feature>
<evidence type="ECO:0000256" key="9">
    <source>
        <dbReference type="SAM" id="Phobius"/>
    </source>
</evidence>
<dbReference type="PROSITE" id="PS50082">
    <property type="entry name" value="WD_REPEATS_2"/>
    <property type="match status" value="3"/>
</dbReference>
<dbReference type="RefSeq" id="WP_068922879.1">
    <property type="nucleotide sequence ID" value="NZ_BMQP01000002.1"/>
</dbReference>
<dbReference type="InterPro" id="IPR011009">
    <property type="entry name" value="Kinase-like_dom_sf"/>
</dbReference>
<dbReference type="InterPro" id="IPR000719">
    <property type="entry name" value="Prot_kinase_dom"/>
</dbReference>
<keyword evidence="3" id="KW-0677">Repeat</keyword>
<dbReference type="PROSITE" id="PS50294">
    <property type="entry name" value="WD_REPEATS_REGION"/>
    <property type="match status" value="2"/>
</dbReference>
<dbReference type="Pfam" id="PF00400">
    <property type="entry name" value="WD40"/>
    <property type="match status" value="2"/>
</dbReference>
<dbReference type="Proteomes" id="UP000655044">
    <property type="component" value="Unassembled WGS sequence"/>
</dbReference>
<evidence type="ECO:0000256" key="3">
    <source>
        <dbReference type="ARBA" id="ARBA00022737"/>
    </source>
</evidence>
<dbReference type="InterPro" id="IPR036322">
    <property type="entry name" value="WD40_repeat_dom_sf"/>
</dbReference>
<dbReference type="CDD" id="cd14014">
    <property type="entry name" value="STKc_PknB_like"/>
    <property type="match status" value="1"/>
</dbReference>
<feature type="repeat" description="WD" evidence="7">
    <location>
        <begin position="645"/>
        <end position="688"/>
    </location>
</feature>
<keyword evidence="9" id="KW-1133">Transmembrane helix</keyword>
<dbReference type="EMBL" id="BOOI01000018">
    <property type="protein sequence ID" value="GIH83854.1"/>
    <property type="molecule type" value="Genomic_DNA"/>
</dbReference>
<protein>
    <recommendedName>
        <fullName evidence="10">Protein kinase domain-containing protein</fullName>
    </recommendedName>
</protein>
<feature type="repeat" description="WD" evidence="7">
    <location>
        <begin position="690"/>
        <end position="733"/>
    </location>
</feature>
<dbReference type="SUPFAM" id="SSF50978">
    <property type="entry name" value="WD40 repeat-like"/>
    <property type="match status" value="1"/>
</dbReference>
<keyword evidence="2" id="KW-0808">Transferase</keyword>
<comment type="caution">
    <text evidence="11">The sequence shown here is derived from an EMBL/GenBank/DDBJ whole genome shotgun (WGS) entry which is preliminary data.</text>
</comment>
<dbReference type="PANTHER" id="PTHR43289:SF34">
    <property type="entry name" value="SERINE_THREONINE-PROTEIN KINASE YBDM-RELATED"/>
    <property type="match status" value="1"/>
</dbReference>
<dbReference type="InterPro" id="IPR015943">
    <property type="entry name" value="WD40/YVTN_repeat-like_dom_sf"/>
</dbReference>
<dbReference type="GO" id="GO:0005524">
    <property type="term" value="F:ATP binding"/>
    <property type="evidence" value="ECO:0007669"/>
    <property type="project" value="UniProtKB-KW"/>
</dbReference>
<evidence type="ECO:0000256" key="4">
    <source>
        <dbReference type="ARBA" id="ARBA00022741"/>
    </source>
</evidence>
<feature type="compositionally biased region" description="Low complexity" evidence="8">
    <location>
        <begin position="428"/>
        <end position="439"/>
    </location>
</feature>
<dbReference type="Gene3D" id="3.30.200.20">
    <property type="entry name" value="Phosphorylase Kinase, domain 1"/>
    <property type="match status" value="1"/>
</dbReference>
<feature type="region of interest" description="Disordered" evidence="8">
    <location>
        <begin position="274"/>
        <end position="380"/>
    </location>
</feature>
<reference evidence="11" key="1">
    <citation type="submission" date="2021-01" db="EMBL/GenBank/DDBJ databases">
        <title>Whole genome shotgun sequence of Planobispora rosea NBRC 15558.</title>
        <authorList>
            <person name="Komaki H."/>
            <person name="Tamura T."/>
        </authorList>
    </citation>
    <scope>NUCLEOTIDE SEQUENCE</scope>
    <source>
        <strain evidence="11">NBRC 15558</strain>
    </source>
</reference>
<dbReference type="Pfam" id="PF00069">
    <property type="entry name" value="Pkinase"/>
    <property type="match status" value="1"/>
</dbReference>
<dbReference type="PANTHER" id="PTHR43289">
    <property type="entry name" value="MITOGEN-ACTIVATED PROTEIN KINASE KINASE KINASE 20-RELATED"/>
    <property type="match status" value="1"/>
</dbReference>
<keyword evidence="1 7" id="KW-0853">WD repeat</keyword>
<feature type="compositionally biased region" description="Pro residues" evidence="8">
    <location>
        <begin position="282"/>
        <end position="308"/>
    </location>
</feature>
<sequence length="770" mass="79195">MPRVRPLRPEEPAQLGGYKLLGCLGEGGQGSVYLAEGADGEQVALKILHARLSGDASARERFMREAEATRRVAPFSTARVITVGLEGDRPYIVSELVRGDSLQQVVTGSGPLREDALVRLAIGTVAALAGIHRAGIVHRDFKPSNVLLGSDGPRVVDFGIARALDGTSTLSSGVLGTPAYMSPEQISGDRLSPATDVFSWAVTMVFAATGRPAFGDGTYPVVMHRILRVDPDLSAVPASLRGLLARCLSKDPAQRPSATDLMLALVSDHGADAPALPFMDAGPPPPGQAPPTAPGPSTWPPPVAPPPAWQAQPGGHTPVPPPWGGPPAGRTGPSSPWGGPPSPAGSFQNHPTHWSGAPGPAGPATPWGAPPGPTVPVQAGGARRGRTAMVVAAAVVPILVAAVIVVAVIRPFSTTSGPGVSPPPLAVTGSGAPPTGQPASSPPATPSPATATADPTGIPAGVAKLWDARGGSAWINALTVGEANGEQIVVSGDDDGVIKRWRLADGLAFGQPIDAHRDGINSLAYGTSGGRPVVVSVSNDKTVRRWDLITGKAVGKAIHADSEVYAVDVVEVGGRTVIAAELGTGTALYDLGTGERLPLQGVSLSINAVYRNVGGRAVAVGGNYEKPPGVIAYDLGTGEQIGQAFKGHESSIQALDLGTVGDRQVILSGAEDRTIRRWDLSTGEQIGEPLRGHTDHMRQVALADLNGRPVILSTSLDDTLRMWDFASDRGPERTVPLESASIALALSRVGGELVALCGDLDGNITAWKIT</sequence>
<keyword evidence="9" id="KW-0472">Membrane</keyword>
<dbReference type="PROSITE" id="PS50011">
    <property type="entry name" value="PROTEIN_KINASE_DOM"/>
    <property type="match status" value="1"/>
</dbReference>
<dbReference type="InterPro" id="IPR019775">
    <property type="entry name" value="WD40_repeat_CS"/>
</dbReference>
<feature type="compositionally biased region" description="Low complexity" evidence="8">
    <location>
        <begin position="328"/>
        <end position="337"/>
    </location>
</feature>
<feature type="domain" description="Protein kinase" evidence="10">
    <location>
        <begin position="18"/>
        <end position="279"/>
    </location>
</feature>
<keyword evidence="4" id="KW-0547">Nucleotide-binding</keyword>
<dbReference type="InterPro" id="IPR001680">
    <property type="entry name" value="WD40_rpt"/>
</dbReference>
<evidence type="ECO:0000256" key="8">
    <source>
        <dbReference type="SAM" id="MobiDB-lite"/>
    </source>
</evidence>
<evidence type="ECO:0000259" key="10">
    <source>
        <dbReference type="PROSITE" id="PS50011"/>
    </source>
</evidence>
<dbReference type="InterPro" id="IPR008271">
    <property type="entry name" value="Ser/Thr_kinase_AS"/>
</dbReference>
<dbReference type="GO" id="GO:0004674">
    <property type="term" value="F:protein serine/threonine kinase activity"/>
    <property type="evidence" value="ECO:0007669"/>
    <property type="project" value="TreeGrafter"/>
</dbReference>
<evidence type="ECO:0000256" key="1">
    <source>
        <dbReference type="ARBA" id="ARBA00022574"/>
    </source>
</evidence>
<dbReference type="Gene3D" id="2.130.10.10">
    <property type="entry name" value="YVTN repeat-like/Quinoprotein amine dehydrogenase"/>
    <property type="match status" value="2"/>
</dbReference>
<evidence type="ECO:0000256" key="5">
    <source>
        <dbReference type="ARBA" id="ARBA00022777"/>
    </source>
</evidence>
<proteinExistence type="predicted"/>
<organism evidence="11 12">
    <name type="scientific">Planobispora rosea</name>
    <dbReference type="NCBI Taxonomy" id="35762"/>
    <lineage>
        <taxon>Bacteria</taxon>
        <taxon>Bacillati</taxon>
        <taxon>Actinomycetota</taxon>
        <taxon>Actinomycetes</taxon>
        <taxon>Streptosporangiales</taxon>
        <taxon>Streptosporangiaceae</taxon>
        <taxon>Planobispora</taxon>
    </lineage>
</organism>
<gene>
    <name evidence="11" type="ORF">Pro02_22620</name>
</gene>
<dbReference type="PROSITE" id="PS00108">
    <property type="entry name" value="PROTEIN_KINASE_ST"/>
    <property type="match status" value="1"/>
</dbReference>
<dbReference type="SMART" id="SM00320">
    <property type="entry name" value="WD40"/>
    <property type="match status" value="4"/>
</dbReference>
<evidence type="ECO:0000256" key="2">
    <source>
        <dbReference type="ARBA" id="ARBA00022679"/>
    </source>
</evidence>
<evidence type="ECO:0000256" key="6">
    <source>
        <dbReference type="ARBA" id="ARBA00022840"/>
    </source>
</evidence>
<evidence type="ECO:0000313" key="11">
    <source>
        <dbReference type="EMBL" id="GIH83854.1"/>
    </source>
</evidence>
<dbReference type="Gene3D" id="1.10.510.10">
    <property type="entry name" value="Transferase(Phosphotransferase) domain 1"/>
    <property type="match status" value="1"/>
</dbReference>
<feature type="compositionally biased region" description="Low complexity" evidence="8">
    <location>
        <begin position="447"/>
        <end position="456"/>
    </location>
</feature>
<dbReference type="PRINTS" id="PR00320">
    <property type="entry name" value="GPROTEINBRPT"/>
</dbReference>
<dbReference type="SUPFAM" id="SSF56112">
    <property type="entry name" value="Protein kinase-like (PK-like)"/>
    <property type="match status" value="1"/>
</dbReference>
<feature type="repeat" description="WD" evidence="7">
    <location>
        <begin position="513"/>
        <end position="556"/>
    </location>
</feature>
<dbReference type="PROSITE" id="PS00678">
    <property type="entry name" value="WD_REPEATS_1"/>
    <property type="match status" value="1"/>
</dbReference>
<keyword evidence="5" id="KW-0418">Kinase</keyword>
<keyword evidence="9" id="KW-0812">Transmembrane</keyword>
<evidence type="ECO:0000256" key="7">
    <source>
        <dbReference type="PROSITE-ProRule" id="PRU00221"/>
    </source>
</evidence>
<accession>A0A8J3WBE9</accession>